<evidence type="ECO:0000256" key="1">
    <source>
        <dbReference type="SAM" id="MobiDB-lite"/>
    </source>
</evidence>
<proteinExistence type="predicted"/>
<feature type="compositionally biased region" description="Pro residues" evidence="1">
    <location>
        <begin position="1"/>
        <end position="16"/>
    </location>
</feature>
<dbReference type="AlphaFoldDB" id="A0A131ZAH4"/>
<dbReference type="EMBL" id="GEDV01001346">
    <property type="protein sequence ID" value="JAP87211.1"/>
    <property type="molecule type" value="Transcribed_RNA"/>
</dbReference>
<protein>
    <submittedName>
        <fullName evidence="2">Ixodegrin B</fullName>
    </submittedName>
</protein>
<feature type="non-terminal residue" evidence="2">
    <location>
        <position position="1"/>
    </location>
</feature>
<evidence type="ECO:0000313" key="2">
    <source>
        <dbReference type="EMBL" id="JAP87211.1"/>
    </source>
</evidence>
<name>A0A131ZAH4_RHIAP</name>
<sequence>PLQIRPPSPVAGPSGPPVQLRPASPVAGPSGPPLQIRPPSPVAGPSGPPVQLRPASPVAGPSGLRPHSRPQRPASGPTLPGRASSPEVDSDYWLGRPYYQRIYTGKLHPTLEILRPRPGEPGSPQNPGTIQPGPSQLWLASVYHRGFIPRQKLRRRNQVCDEQTICEEGTCCLQRPGLPRVCRPTARRGDHCSIRSLTNVYIEYCFCGVNQGTCEEGICT</sequence>
<accession>A0A131ZAH4</accession>
<reference evidence="2" key="1">
    <citation type="journal article" date="2016" name="Ticks Tick Borne Dis.">
        <title>De novo assembly and annotation of the salivary gland transcriptome of Rhipicephalus appendiculatus male and female ticks during blood feeding.</title>
        <authorList>
            <person name="de Castro M.H."/>
            <person name="de Klerk D."/>
            <person name="Pienaar R."/>
            <person name="Latif A.A."/>
            <person name="Rees D.J."/>
            <person name="Mans B.J."/>
        </authorList>
    </citation>
    <scope>NUCLEOTIDE SEQUENCE</scope>
    <source>
        <tissue evidence="2">Salivary glands</tissue>
    </source>
</reference>
<feature type="region of interest" description="Disordered" evidence="1">
    <location>
        <begin position="1"/>
        <end position="90"/>
    </location>
</feature>
<feature type="compositionally biased region" description="Pro residues" evidence="1">
    <location>
        <begin position="30"/>
        <end position="48"/>
    </location>
</feature>
<organism evidence="2">
    <name type="scientific">Rhipicephalus appendiculatus</name>
    <name type="common">Brown ear tick</name>
    <dbReference type="NCBI Taxonomy" id="34631"/>
    <lineage>
        <taxon>Eukaryota</taxon>
        <taxon>Metazoa</taxon>
        <taxon>Ecdysozoa</taxon>
        <taxon>Arthropoda</taxon>
        <taxon>Chelicerata</taxon>
        <taxon>Arachnida</taxon>
        <taxon>Acari</taxon>
        <taxon>Parasitiformes</taxon>
        <taxon>Ixodida</taxon>
        <taxon>Ixodoidea</taxon>
        <taxon>Ixodidae</taxon>
        <taxon>Rhipicephalinae</taxon>
        <taxon>Rhipicephalus</taxon>
        <taxon>Rhipicephalus</taxon>
    </lineage>
</organism>